<organism evidence="1">
    <name type="scientific">Arundo donax</name>
    <name type="common">Giant reed</name>
    <name type="synonym">Donax arundinaceus</name>
    <dbReference type="NCBI Taxonomy" id="35708"/>
    <lineage>
        <taxon>Eukaryota</taxon>
        <taxon>Viridiplantae</taxon>
        <taxon>Streptophyta</taxon>
        <taxon>Embryophyta</taxon>
        <taxon>Tracheophyta</taxon>
        <taxon>Spermatophyta</taxon>
        <taxon>Magnoliopsida</taxon>
        <taxon>Liliopsida</taxon>
        <taxon>Poales</taxon>
        <taxon>Poaceae</taxon>
        <taxon>PACMAD clade</taxon>
        <taxon>Arundinoideae</taxon>
        <taxon>Arundineae</taxon>
        <taxon>Arundo</taxon>
    </lineage>
</organism>
<dbReference type="AlphaFoldDB" id="A0A0A9EC68"/>
<accession>A0A0A9EC68</accession>
<protein>
    <submittedName>
        <fullName evidence="1">Uncharacterized protein</fullName>
    </submittedName>
</protein>
<proteinExistence type="predicted"/>
<sequence>MGMFKIVLATICSQLSLEYAYCAEANILIIWHLSRYRRL</sequence>
<reference evidence="1" key="1">
    <citation type="submission" date="2014-09" db="EMBL/GenBank/DDBJ databases">
        <authorList>
            <person name="Magalhaes I.L.F."/>
            <person name="Oliveira U."/>
            <person name="Santos F.R."/>
            <person name="Vidigal T.H.D.A."/>
            <person name="Brescovit A.D."/>
            <person name="Santos A.J."/>
        </authorList>
    </citation>
    <scope>NUCLEOTIDE SEQUENCE</scope>
    <source>
        <tissue evidence="1">Shoot tissue taken approximately 20 cm above the soil surface</tissue>
    </source>
</reference>
<name>A0A0A9EC68_ARUDO</name>
<reference evidence="1" key="2">
    <citation type="journal article" date="2015" name="Data Brief">
        <title>Shoot transcriptome of the giant reed, Arundo donax.</title>
        <authorList>
            <person name="Barrero R.A."/>
            <person name="Guerrero F.D."/>
            <person name="Moolhuijzen P."/>
            <person name="Goolsby J.A."/>
            <person name="Tidwell J."/>
            <person name="Bellgard S.E."/>
            <person name="Bellgard M.I."/>
        </authorList>
    </citation>
    <scope>NUCLEOTIDE SEQUENCE</scope>
    <source>
        <tissue evidence="1">Shoot tissue taken approximately 20 cm above the soil surface</tissue>
    </source>
</reference>
<evidence type="ECO:0000313" key="1">
    <source>
        <dbReference type="EMBL" id="JAD96633.1"/>
    </source>
</evidence>
<dbReference type="EMBL" id="GBRH01201262">
    <property type="protein sequence ID" value="JAD96633.1"/>
    <property type="molecule type" value="Transcribed_RNA"/>
</dbReference>